<evidence type="ECO:0000256" key="1">
    <source>
        <dbReference type="ARBA" id="ARBA00009500"/>
    </source>
</evidence>
<dbReference type="SMART" id="SM00093">
    <property type="entry name" value="SERPIN"/>
    <property type="match status" value="1"/>
</dbReference>
<dbReference type="CDD" id="cd00172">
    <property type="entry name" value="serpin"/>
    <property type="match status" value="1"/>
</dbReference>
<organism evidence="7 8">
    <name type="scientific">Elysia marginata</name>
    <dbReference type="NCBI Taxonomy" id="1093978"/>
    <lineage>
        <taxon>Eukaryota</taxon>
        <taxon>Metazoa</taxon>
        <taxon>Spiralia</taxon>
        <taxon>Lophotrochozoa</taxon>
        <taxon>Mollusca</taxon>
        <taxon>Gastropoda</taxon>
        <taxon>Heterobranchia</taxon>
        <taxon>Euthyneura</taxon>
        <taxon>Panpulmonata</taxon>
        <taxon>Sacoglossa</taxon>
        <taxon>Placobranchoidea</taxon>
        <taxon>Plakobranchidae</taxon>
        <taxon>Elysia</taxon>
    </lineage>
</organism>
<reference evidence="7 8" key="1">
    <citation type="journal article" date="2021" name="Elife">
        <title>Chloroplast acquisition without the gene transfer in kleptoplastic sea slugs, Plakobranchus ocellatus.</title>
        <authorList>
            <person name="Maeda T."/>
            <person name="Takahashi S."/>
            <person name="Yoshida T."/>
            <person name="Shimamura S."/>
            <person name="Takaki Y."/>
            <person name="Nagai Y."/>
            <person name="Toyoda A."/>
            <person name="Suzuki Y."/>
            <person name="Arimoto A."/>
            <person name="Ishii H."/>
            <person name="Satoh N."/>
            <person name="Nishiyama T."/>
            <person name="Hasebe M."/>
            <person name="Maruyama T."/>
            <person name="Minagawa J."/>
            <person name="Obokata J."/>
            <person name="Shigenobu S."/>
        </authorList>
    </citation>
    <scope>NUCLEOTIDE SEQUENCE [LARGE SCALE GENOMIC DNA]</scope>
</reference>
<keyword evidence="4" id="KW-0812">Transmembrane</keyword>
<dbReference type="PANTHER" id="PTHR11461:SF211">
    <property type="entry name" value="GH10112P-RELATED"/>
    <property type="match status" value="1"/>
</dbReference>
<dbReference type="InterPro" id="IPR023796">
    <property type="entry name" value="Serpin_dom"/>
</dbReference>
<dbReference type="EMBL" id="BMAT01005553">
    <property type="protein sequence ID" value="GFR95683.1"/>
    <property type="molecule type" value="Genomic_DNA"/>
</dbReference>
<evidence type="ECO:0000259" key="6">
    <source>
        <dbReference type="SMART" id="SM00093"/>
    </source>
</evidence>
<proteinExistence type="inferred from homology"/>
<evidence type="ECO:0000256" key="2">
    <source>
        <dbReference type="RuleBase" id="RU000411"/>
    </source>
</evidence>
<dbReference type="SUPFAM" id="SSF56574">
    <property type="entry name" value="Serpins"/>
    <property type="match status" value="1"/>
</dbReference>
<evidence type="ECO:0000313" key="7">
    <source>
        <dbReference type="EMBL" id="GFR95683.1"/>
    </source>
</evidence>
<comment type="caution">
    <text evidence="7">The sequence shown here is derived from an EMBL/GenBank/DDBJ whole genome shotgun (WGS) entry which is preliminary data.</text>
</comment>
<dbReference type="InterPro" id="IPR042178">
    <property type="entry name" value="Serpin_sf_1"/>
</dbReference>
<protein>
    <submittedName>
        <fullName evidence="7">Leukocyte elastase inhibitor</fullName>
    </submittedName>
</protein>
<feature type="chain" id="PRO_5043327030" evidence="5">
    <location>
        <begin position="24"/>
        <end position="361"/>
    </location>
</feature>
<feature type="region of interest" description="Disordered" evidence="3">
    <location>
        <begin position="28"/>
        <end position="54"/>
    </location>
</feature>
<keyword evidence="5" id="KW-0732">Signal</keyword>
<feature type="transmembrane region" description="Helical" evidence="4">
    <location>
        <begin position="335"/>
        <end position="360"/>
    </location>
</feature>
<dbReference type="Pfam" id="PF00079">
    <property type="entry name" value="Serpin"/>
    <property type="match status" value="1"/>
</dbReference>
<name>A0AAV4HCM3_9GAST</name>
<dbReference type="InterPro" id="IPR000215">
    <property type="entry name" value="Serpin_fam"/>
</dbReference>
<keyword evidence="4" id="KW-1133">Transmembrane helix</keyword>
<feature type="signal peptide" evidence="5">
    <location>
        <begin position="1"/>
        <end position="23"/>
    </location>
</feature>
<dbReference type="Gene3D" id="2.30.39.10">
    <property type="entry name" value="Alpha-1-antitrypsin, domain 1"/>
    <property type="match status" value="1"/>
</dbReference>
<sequence>MTSLMVTPTFLLSAMFILSVTLAETEPSNHIGNSRNQSNTEDSLSENVDGQDRERICQSSDKKIVDLARSVGHFGWDMYKRMNTSGSDNFVFSPFSVYAVLAMLFPGTKGVARDELKTALHVESSSVRQGYRCYTLTLTHEDGASVVPQVSIANRLYHRQNFSYLSQYQNTISQFYKADVKEENTTETINNWVKKKTQGQITEFLSETSITNDTILMPINVISCSGNWSEQFDSFLTADRPFIVNSSLTVQVETMGRTGFFRKMHHGSLSATSLELSYTGGRFSLFVLLPDQGTSLNSLEQSLSGDVLNTTLNTTVARHLEVFGLVSLLNLPAPILSIMTSGFLTGLCVMMWVIVVFSGVG</sequence>
<dbReference type="Proteomes" id="UP000762676">
    <property type="component" value="Unassembled WGS sequence"/>
</dbReference>
<evidence type="ECO:0000256" key="4">
    <source>
        <dbReference type="SAM" id="Phobius"/>
    </source>
</evidence>
<comment type="similarity">
    <text evidence="1 2">Belongs to the serpin family.</text>
</comment>
<feature type="compositionally biased region" description="Polar residues" evidence="3">
    <location>
        <begin position="28"/>
        <end position="48"/>
    </location>
</feature>
<dbReference type="AlphaFoldDB" id="A0AAV4HCM3"/>
<keyword evidence="8" id="KW-1185">Reference proteome</keyword>
<evidence type="ECO:0000256" key="5">
    <source>
        <dbReference type="SAM" id="SignalP"/>
    </source>
</evidence>
<feature type="domain" description="Serpin" evidence="6">
    <location>
        <begin position="76"/>
        <end position="359"/>
    </location>
</feature>
<dbReference type="InterPro" id="IPR042185">
    <property type="entry name" value="Serpin_sf_2"/>
</dbReference>
<accession>A0AAV4HCM3</accession>
<gene>
    <name evidence="7" type="ORF">ElyMa_002700100</name>
</gene>
<keyword evidence="4" id="KW-0472">Membrane</keyword>
<evidence type="ECO:0000256" key="3">
    <source>
        <dbReference type="SAM" id="MobiDB-lite"/>
    </source>
</evidence>
<dbReference type="Gene3D" id="3.30.497.10">
    <property type="entry name" value="Antithrombin, subunit I, domain 2"/>
    <property type="match status" value="1"/>
</dbReference>
<evidence type="ECO:0000313" key="8">
    <source>
        <dbReference type="Proteomes" id="UP000762676"/>
    </source>
</evidence>
<dbReference type="GO" id="GO:0004867">
    <property type="term" value="F:serine-type endopeptidase inhibitor activity"/>
    <property type="evidence" value="ECO:0007669"/>
    <property type="project" value="InterPro"/>
</dbReference>
<dbReference type="GO" id="GO:0005615">
    <property type="term" value="C:extracellular space"/>
    <property type="evidence" value="ECO:0007669"/>
    <property type="project" value="InterPro"/>
</dbReference>
<dbReference type="PANTHER" id="PTHR11461">
    <property type="entry name" value="SERINE PROTEASE INHIBITOR, SERPIN"/>
    <property type="match status" value="1"/>
</dbReference>
<dbReference type="InterPro" id="IPR036186">
    <property type="entry name" value="Serpin_sf"/>
</dbReference>